<keyword evidence="2" id="KW-1185">Reference proteome</keyword>
<accession>A0ACB8AB23</accession>
<name>A0ACB8AB23_9AGAM</name>
<evidence type="ECO:0000313" key="1">
    <source>
        <dbReference type="EMBL" id="KAH7910439.1"/>
    </source>
</evidence>
<protein>
    <submittedName>
        <fullName evidence="1">Uncharacterized protein</fullName>
    </submittedName>
</protein>
<organism evidence="1 2">
    <name type="scientific">Hygrophoropsis aurantiaca</name>
    <dbReference type="NCBI Taxonomy" id="72124"/>
    <lineage>
        <taxon>Eukaryota</taxon>
        <taxon>Fungi</taxon>
        <taxon>Dikarya</taxon>
        <taxon>Basidiomycota</taxon>
        <taxon>Agaricomycotina</taxon>
        <taxon>Agaricomycetes</taxon>
        <taxon>Agaricomycetidae</taxon>
        <taxon>Boletales</taxon>
        <taxon>Coniophorineae</taxon>
        <taxon>Hygrophoropsidaceae</taxon>
        <taxon>Hygrophoropsis</taxon>
    </lineage>
</organism>
<gene>
    <name evidence="1" type="ORF">BJ138DRAFT_1173146</name>
</gene>
<dbReference type="Proteomes" id="UP000790377">
    <property type="component" value="Unassembled WGS sequence"/>
</dbReference>
<sequence>MTLSRCPVQVRLMDLYHVFHHTQFLHSPRFQPSAGDYKCNDRHECLARVSLPNTYITHDSDTHLKVRARPTATAIAPNQSPDVTAVVLNWSRLPNVIRIVDTLCQSSIEDVIAEVFIWNNSPQSLSYDIFSNTTCSAAKLRIYNSPSNLYFQARFLACAKSQRPYCFLQDDDYLVLPELIRTLRARIVEDTRSAAIHLLPPHEHLSSQLRTIHSSKNIHTSFAWLGHGAILRKSQAIEFLSLLRHINASSEEGQMADNYFTILSNRISQIWFDQGIEMGGGQPFTVGSEGDSRNKRHIIRAAQYLDALTADSPPKTSSFGQTQVTGLEFVDFTPTPMLDIMDISARSPCLGIPCLLETNIPLIMKKDNHTVSSAEDMLSQEARSLQLIGARKEHYYRYPPSHAVDGCPDTVFRSPQHGRAGDYISLDYLSLLSFEDDPFELVLLVPEEMEQILCSSIVGYSADALRWTSSAADPTCTDVLTGQTDSLRECSIVIPMDDSTTSARFFHVKLQKDVPIHWRVHEIWLR</sequence>
<dbReference type="EMBL" id="MU267713">
    <property type="protein sequence ID" value="KAH7910439.1"/>
    <property type="molecule type" value="Genomic_DNA"/>
</dbReference>
<proteinExistence type="predicted"/>
<comment type="caution">
    <text evidence="1">The sequence shown here is derived from an EMBL/GenBank/DDBJ whole genome shotgun (WGS) entry which is preliminary data.</text>
</comment>
<reference evidence="1" key="1">
    <citation type="journal article" date="2021" name="New Phytol.">
        <title>Evolutionary innovations through gain and loss of genes in the ectomycorrhizal Boletales.</title>
        <authorList>
            <person name="Wu G."/>
            <person name="Miyauchi S."/>
            <person name="Morin E."/>
            <person name="Kuo A."/>
            <person name="Drula E."/>
            <person name="Varga T."/>
            <person name="Kohler A."/>
            <person name="Feng B."/>
            <person name="Cao Y."/>
            <person name="Lipzen A."/>
            <person name="Daum C."/>
            <person name="Hundley H."/>
            <person name="Pangilinan J."/>
            <person name="Johnson J."/>
            <person name="Barry K."/>
            <person name="LaButti K."/>
            <person name="Ng V."/>
            <person name="Ahrendt S."/>
            <person name="Min B."/>
            <person name="Choi I.G."/>
            <person name="Park H."/>
            <person name="Plett J.M."/>
            <person name="Magnuson J."/>
            <person name="Spatafora J.W."/>
            <person name="Nagy L.G."/>
            <person name="Henrissat B."/>
            <person name="Grigoriev I.V."/>
            <person name="Yang Z.L."/>
            <person name="Xu J."/>
            <person name="Martin F.M."/>
        </authorList>
    </citation>
    <scope>NUCLEOTIDE SEQUENCE</scope>
    <source>
        <strain evidence="1">ATCC 28755</strain>
    </source>
</reference>
<evidence type="ECO:0000313" key="2">
    <source>
        <dbReference type="Proteomes" id="UP000790377"/>
    </source>
</evidence>